<dbReference type="PANTHER" id="PTHR11097">
    <property type="entry name" value="EXOSOME COMPLEX EXONUCLEASE RIBOSOMAL RNA PROCESSING PROTEIN"/>
    <property type="match status" value="1"/>
</dbReference>
<evidence type="ECO:0000313" key="12">
    <source>
        <dbReference type="EMBL" id="ODM14384.1"/>
    </source>
</evidence>
<feature type="region of interest" description="Disordered" evidence="10">
    <location>
        <begin position="1"/>
        <end position="22"/>
    </location>
</feature>
<reference evidence="12 13" key="1">
    <citation type="journal article" date="2016" name="BMC Genomics">
        <title>Comparative genomic and transcriptomic analyses of the Fuzhuan brick tea-fermentation fungus Aspergillus cristatus.</title>
        <authorList>
            <person name="Ge Y."/>
            <person name="Wang Y."/>
            <person name="Liu Y."/>
            <person name="Tan Y."/>
            <person name="Ren X."/>
            <person name="Zhang X."/>
            <person name="Hyde K.D."/>
            <person name="Liu Y."/>
            <person name="Liu Z."/>
        </authorList>
    </citation>
    <scope>NUCLEOTIDE SEQUENCE [LARGE SCALE GENOMIC DNA]</scope>
    <source>
        <strain evidence="12 13">GZAAS20.1005</strain>
    </source>
</reference>
<evidence type="ECO:0000313" key="13">
    <source>
        <dbReference type="Proteomes" id="UP000094569"/>
    </source>
</evidence>
<dbReference type="GO" id="GO:0016075">
    <property type="term" value="P:rRNA catabolic process"/>
    <property type="evidence" value="ECO:0007669"/>
    <property type="project" value="TreeGrafter"/>
</dbReference>
<dbReference type="EMBL" id="JXNT01000027">
    <property type="protein sequence ID" value="ODM14384.1"/>
    <property type="molecule type" value="Genomic_DNA"/>
</dbReference>
<dbReference type="Gene3D" id="3.30.230.70">
    <property type="entry name" value="GHMP Kinase, N-terminal domain"/>
    <property type="match status" value="1"/>
</dbReference>
<dbReference type="GO" id="GO:0035925">
    <property type="term" value="F:mRNA 3'-UTR AU-rich region binding"/>
    <property type="evidence" value="ECO:0007669"/>
    <property type="project" value="TreeGrafter"/>
</dbReference>
<dbReference type="InterPro" id="IPR027408">
    <property type="entry name" value="PNPase/RNase_PH_dom_sf"/>
</dbReference>
<dbReference type="InterPro" id="IPR001247">
    <property type="entry name" value="ExoRNase_PH_dom1"/>
</dbReference>
<evidence type="ECO:0000259" key="11">
    <source>
        <dbReference type="Pfam" id="PF01138"/>
    </source>
</evidence>
<dbReference type="InterPro" id="IPR020568">
    <property type="entry name" value="Ribosomal_Su5_D2-typ_SF"/>
</dbReference>
<evidence type="ECO:0000256" key="1">
    <source>
        <dbReference type="ARBA" id="ARBA00004496"/>
    </source>
</evidence>
<keyword evidence="6" id="KW-0271">Exosome</keyword>
<feature type="domain" description="Exoribonuclease phosphorolytic" evidence="11">
    <location>
        <begin position="155"/>
        <end position="282"/>
    </location>
</feature>
<keyword evidence="13" id="KW-1185">Reference proteome</keyword>
<dbReference type="Proteomes" id="UP000094569">
    <property type="component" value="Unassembled WGS sequence"/>
</dbReference>
<evidence type="ECO:0000256" key="6">
    <source>
        <dbReference type="ARBA" id="ARBA00022835"/>
    </source>
</evidence>
<dbReference type="GO" id="GO:0034475">
    <property type="term" value="P:U4 snRNA 3'-end processing"/>
    <property type="evidence" value="ECO:0007669"/>
    <property type="project" value="TreeGrafter"/>
</dbReference>
<dbReference type="GO" id="GO:0000176">
    <property type="term" value="C:nuclear exosome (RNase complex)"/>
    <property type="evidence" value="ECO:0007669"/>
    <property type="project" value="UniProtKB-ARBA"/>
</dbReference>
<comment type="similarity">
    <text evidence="3">Belongs to the RNase PH family.</text>
</comment>
<feature type="region of interest" description="Disordered" evidence="10">
    <location>
        <begin position="105"/>
        <end position="151"/>
    </location>
</feature>
<dbReference type="GO" id="GO:0000467">
    <property type="term" value="P:exonucleolytic trimming to generate mature 3'-end of 5.8S rRNA from tricistronic rRNA transcript (SSU-rRNA, 5.8S rRNA, LSU-rRNA)"/>
    <property type="evidence" value="ECO:0007669"/>
    <property type="project" value="TreeGrafter"/>
</dbReference>
<dbReference type="GO" id="GO:0071038">
    <property type="term" value="P:TRAMP-dependent tRNA surveillance pathway"/>
    <property type="evidence" value="ECO:0007669"/>
    <property type="project" value="TreeGrafter"/>
</dbReference>
<dbReference type="GO" id="GO:0034476">
    <property type="term" value="P:U5 snRNA 3'-end processing"/>
    <property type="evidence" value="ECO:0007669"/>
    <property type="project" value="TreeGrafter"/>
</dbReference>
<dbReference type="VEuPathDB" id="FungiDB:SI65_10219"/>
<dbReference type="OrthoDB" id="45882at2759"/>
<feature type="compositionally biased region" description="Acidic residues" evidence="10">
    <location>
        <begin position="141"/>
        <end position="151"/>
    </location>
</feature>
<evidence type="ECO:0000256" key="4">
    <source>
        <dbReference type="ARBA" id="ARBA00022490"/>
    </source>
</evidence>
<keyword evidence="8" id="KW-0539">Nucleus</keyword>
<keyword evidence="7" id="KW-0694">RNA-binding</keyword>
<dbReference type="STRING" id="573508.A0A1E3B0D1"/>
<evidence type="ECO:0000256" key="8">
    <source>
        <dbReference type="ARBA" id="ARBA00023242"/>
    </source>
</evidence>
<accession>A0A1E3B0D1</accession>
<dbReference type="FunFam" id="3.30.230.70:FF:000025">
    <property type="entry name" value="Exosome complex component rrp43"/>
    <property type="match status" value="1"/>
</dbReference>
<dbReference type="GO" id="GO:0000177">
    <property type="term" value="C:cytoplasmic exosome (RNase complex)"/>
    <property type="evidence" value="ECO:0007669"/>
    <property type="project" value="TreeGrafter"/>
</dbReference>
<dbReference type="SUPFAM" id="SSF54211">
    <property type="entry name" value="Ribosomal protein S5 domain 2-like"/>
    <property type="match status" value="1"/>
</dbReference>
<proteinExistence type="inferred from homology"/>
<protein>
    <recommendedName>
        <fullName evidence="9">Ribosomal RNA-processing protein 43</fullName>
    </recommendedName>
</protein>
<keyword evidence="4" id="KW-0963">Cytoplasm</keyword>
<dbReference type="GO" id="GO:0071035">
    <property type="term" value="P:nuclear polyadenylation-dependent rRNA catabolic process"/>
    <property type="evidence" value="ECO:0007669"/>
    <property type="project" value="TreeGrafter"/>
</dbReference>
<dbReference type="InterPro" id="IPR036345">
    <property type="entry name" value="ExoRNase_PH_dom2_sf"/>
</dbReference>
<dbReference type="SUPFAM" id="SSF55666">
    <property type="entry name" value="Ribonuclease PH domain 2-like"/>
    <property type="match status" value="1"/>
</dbReference>
<dbReference type="GO" id="GO:0005730">
    <property type="term" value="C:nucleolus"/>
    <property type="evidence" value="ECO:0007669"/>
    <property type="project" value="UniProtKB-SubCell"/>
</dbReference>
<dbReference type="Pfam" id="PF01138">
    <property type="entry name" value="RNase_PH"/>
    <property type="match status" value="1"/>
</dbReference>
<sequence>MAQTAATTAPQQQPTPPSLALPPSQFARLQPHAYLLAHLSPPASSNQPSIRANGRSPLQFRVTSANAGSLTHTNGSAVVRVGDTAAVCGVRAEILHTDDIASWSVSRPTAPESNNKRRKLADTNQKPSQETADVETRNIEEDGSEDDQEDESYIQDFNLLVPNLSLSTGCAPGFLPGAPPSSLAQALSHQILSLLHSSRLVREDDLRIWYQPPDLGAEDLERHNESEQMDVDAAHDDQQQKNRDIKAFWVLYIDIMIISLAGNPFDAAWAAVVAALRDTKLPRAWWDEDNEMVLCSEAVSESKKLSLRGMPVASSFAVFEADAAAGWRAVVIPDADEEEEIDEAKRKGLQRRWILADPDGYEEGLSQERVSVVVDKKRDGKVVIVRMEKNGGWAVGPKELRQLIDVSAQRWDEVKRILVQC</sequence>
<evidence type="ECO:0000256" key="7">
    <source>
        <dbReference type="ARBA" id="ARBA00022884"/>
    </source>
</evidence>
<evidence type="ECO:0000256" key="5">
    <source>
        <dbReference type="ARBA" id="ARBA00022552"/>
    </source>
</evidence>
<evidence type="ECO:0000256" key="9">
    <source>
        <dbReference type="ARBA" id="ARBA00030617"/>
    </source>
</evidence>
<dbReference type="AlphaFoldDB" id="A0A1E3B0D1"/>
<feature type="compositionally biased region" description="Low complexity" evidence="10">
    <location>
        <begin position="1"/>
        <end position="12"/>
    </location>
</feature>
<evidence type="ECO:0000256" key="2">
    <source>
        <dbReference type="ARBA" id="ARBA00004604"/>
    </source>
</evidence>
<evidence type="ECO:0000256" key="10">
    <source>
        <dbReference type="SAM" id="MobiDB-lite"/>
    </source>
</evidence>
<dbReference type="GO" id="GO:0034473">
    <property type="term" value="P:U1 snRNA 3'-end processing"/>
    <property type="evidence" value="ECO:0007669"/>
    <property type="project" value="TreeGrafter"/>
</dbReference>
<evidence type="ECO:0000256" key="3">
    <source>
        <dbReference type="ARBA" id="ARBA00006678"/>
    </source>
</evidence>
<organism evidence="12 13">
    <name type="scientific">Aspergillus cristatus</name>
    <name type="common">Chinese Fuzhuan brick tea-fermentation fungus</name>
    <name type="synonym">Eurotium cristatum</name>
    <dbReference type="NCBI Taxonomy" id="573508"/>
    <lineage>
        <taxon>Eukaryota</taxon>
        <taxon>Fungi</taxon>
        <taxon>Dikarya</taxon>
        <taxon>Ascomycota</taxon>
        <taxon>Pezizomycotina</taxon>
        <taxon>Eurotiomycetes</taxon>
        <taxon>Eurotiomycetidae</taxon>
        <taxon>Eurotiales</taxon>
        <taxon>Aspergillaceae</taxon>
        <taxon>Aspergillus</taxon>
        <taxon>Aspergillus subgen. Aspergillus</taxon>
    </lineage>
</organism>
<dbReference type="PANTHER" id="PTHR11097:SF9">
    <property type="entry name" value="EXOSOME COMPLEX COMPONENT RRP43"/>
    <property type="match status" value="1"/>
</dbReference>
<feature type="compositionally biased region" description="Polar residues" evidence="10">
    <location>
        <begin position="122"/>
        <end position="131"/>
    </location>
</feature>
<comment type="caution">
    <text evidence="12">The sequence shown here is derived from an EMBL/GenBank/DDBJ whole genome shotgun (WGS) entry which is preliminary data.</text>
</comment>
<gene>
    <name evidence="12" type="ORF">SI65_10219</name>
</gene>
<keyword evidence="5" id="KW-0698">rRNA processing</keyword>
<dbReference type="InterPro" id="IPR050590">
    <property type="entry name" value="Exosome_comp_Rrp42_subfam"/>
</dbReference>
<comment type="subcellular location">
    <subcellularLocation>
        <location evidence="1">Cytoplasm</location>
    </subcellularLocation>
    <subcellularLocation>
        <location evidence="2">Nucleus</location>
        <location evidence="2">Nucleolus</location>
    </subcellularLocation>
</comment>
<name>A0A1E3B0D1_ASPCR</name>
<dbReference type="GO" id="GO:0071028">
    <property type="term" value="P:nuclear mRNA surveillance"/>
    <property type="evidence" value="ECO:0007669"/>
    <property type="project" value="TreeGrafter"/>
</dbReference>